<reference evidence="2 3" key="1">
    <citation type="submission" date="2018-05" db="EMBL/GenBank/DDBJ databases">
        <title>Draft genome sequence of Scytalidium lignicola DSM 105466, a ubiquitous saprotrophic fungus.</title>
        <authorList>
            <person name="Buettner E."/>
            <person name="Gebauer A.M."/>
            <person name="Hofrichter M."/>
            <person name="Liers C."/>
            <person name="Kellner H."/>
        </authorList>
    </citation>
    <scope>NUCLEOTIDE SEQUENCE [LARGE SCALE GENOMIC DNA]</scope>
    <source>
        <strain evidence="2 3">DSM 105466</strain>
    </source>
</reference>
<sequence length="744" mass="82543">MDIFLNKLTQHAVNYAIRSGIGITATYAIRQTSRLLKTVDNDGDYRTLRNLQEKLDGKIRIISPAIDMVELISARGNTTLESAVTLTKSLRWDIQSLGARLAKAANAEEESRRQSGKGKSKAAHLVEIREIIEDICRLLERIEDAVPFINLAITTSGASLSTTLPPTVSPSRLLQASTFLTAGDTRFSIAPNSPVQVGPTFTLSLYMLFTGHAYRAYEQSENIRDATWKEVIHKANVKLMRVPLSMAYDKPEDVSNVIGTSKKHSTLVKEPTASYNTREPILGAEGNANEYAYRFEIVEDFDDDRVHSFEDYQVQPGSYGDVKLAGIREFLPIYQISKIFYADTGKILNIGSQDETNSPVLLLKRDVNAIPPRKAMQGTEDGWGIDQEEEEDEDQKPESEEATGTEEDESEDDPNEQIRRESSVFLLEEPASNPSIATENSWKFPADLDHEWLAFEVYTESEDSSSETEEAADQETPDEPPYKSPPANSSINSPGQSELASELAHLNLSSPSPSPRHHLNSSVLASSSPKPSFNSPSTAFGGPIRTSLSLLEMLIRLTSLQQFQQVSHLAIPDELLTFFLEESSTTGAGGDSEERRRTRLAARRKVGFDPYDESPVKRRGEEYQYNNLSHGDDGEDEGRYSRGNTPFSAESPRFSRERSTTPFDTPEPQLPYRSTGYSPKRDSMPLSPRLASSPISSSRPPRKSTRPLDRVVRDTRTVEKTGSPLGRGISVETDSTLGTSPGYE</sequence>
<dbReference type="AlphaFoldDB" id="A0A3E2HP33"/>
<feature type="non-terminal residue" evidence="2">
    <location>
        <position position="1"/>
    </location>
</feature>
<proteinExistence type="predicted"/>
<dbReference type="PANTHER" id="PTHR31010:SF2">
    <property type="entry name" value="RAN-SPECIFIC GTPASE-ACTIVATING PROTEIN 30"/>
    <property type="match status" value="1"/>
</dbReference>
<feature type="compositionally biased region" description="Low complexity" evidence="1">
    <location>
        <begin position="520"/>
        <end position="537"/>
    </location>
</feature>
<evidence type="ECO:0000256" key="1">
    <source>
        <dbReference type="SAM" id="MobiDB-lite"/>
    </source>
</evidence>
<dbReference type="OMA" id="WDPYNES"/>
<feature type="compositionally biased region" description="Basic and acidic residues" evidence="1">
    <location>
        <begin position="706"/>
        <end position="719"/>
    </location>
</feature>
<dbReference type="Proteomes" id="UP000258309">
    <property type="component" value="Unassembled WGS sequence"/>
</dbReference>
<dbReference type="PANTHER" id="PTHR31010">
    <property type="entry name" value="RAN-SPECIFIC GTPASE-ACTIVATING PROTEIN 30-RELATED"/>
    <property type="match status" value="1"/>
</dbReference>
<organism evidence="2 3">
    <name type="scientific">Scytalidium lignicola</name>
    <name type="common">Hyphomycete</name>
    <dbReference type="NCBI Taxonomy" id="5539"/>
    <lineage>
        <taxon>Eukaryota</taxon>
        <taxon>Fungi</taxon>
        <taxon>Dikarya</taxon>
        <taxon>Ascomycota</taxon>
        <taxon>Pezizomycotina</taxon>
        <taxon>Leotiomycetes</taxon>
        <taxon>Leotiomycetes incertae sedis</taxon>
        <taxon>Scytalidium</taxon>
    </lineage>
</organism>
<keyword evidence="3" id="KW-1185">Reference proteome</keyword>
<feature type="non-terminal residue" evidence="2">
    <location>
        <position position="744"/>
    </location>
</feature>
<dbReference type="EMBL" id="NCSJ02000012">
    <property type="protein sequence ID" value="RFU35126.1"/>
    <property type="molecule type" value="Genomic_DNA"/>
</dbReference>
<dbReference type="GO" id="GO:0005737">
    <property type="term" value="C:cytoplasm"/>
    <property type="evidence" value="ECO:0007669"/>
    <property type="project" value="TreeGrafter"/>
</dbReference>
<accession>A0A3E2HP33</accession>
<feature type="compositionally biased region" description="Polar residues" evidence="1">
    <location>
        <begin position="732"/>
        <end position="744"/>
    </location>
</feature>
<protein>
    <recommendedName>
        <fullName evidence="4">Ran-specific GTPase-activating protein 30</fullName>
    </recommendedName>
</protein>
<comment type="caution">
    <text evidence="2">The sequence shown here is derived from an EMBL/GenBank/DDBJ whole genome shotgun (WGS) entry which is preliminary data.</text>
</comment>
<feature type="compositionally biased region" description="Low complexity" evidence="1">
    <location>
        <begin position="685"/>
        <end position="699"/>
    </location>
</feature>
<dbReference type="GO" id="GO:0005634">
    <property type="term" value="C:nucleus"/>
    <property type="evidence" value="ECO:0007669"/>
    <property type="project" value="TreeGrafter"/>
</dbReference>
<evidence type="ECO:0000313" key="3">
    <source>
        <dbReference type="Proteomes" id="UP000258309"/>
    </source>
</evidence>
<feature type="compositionally biased region" description="Polar residues" evidence="1">
    <location>
        <begin position="486"/>
        <end position="499"/>
    </location>
</feature>
<feature type="compositionally biased region" description="Acidic residues" evidence="1">
    <location>
        <begin position="386"/>
        <end position="415"/>
    </location>
</feature>
<dbReference type="Pfam" id="PF05508">
    <property type="entry name" value="Ran-binding"/>
    <property type="match status" value="1"/>
</dbReference>
<feature type="compositionally biased region" description="Acidic residues" evidence="1">
    <location>
        <begin position="459"/>
        <end position="478"/>
    </location>
</feature>
<gene>
    <name evidence="2" type="ORF">B7463_g1196</name>
</gene>
<dbReference type="OrthoDB" id="512915at2759"/>
<dbReference type="GO" id="GO:0030695">
    <property type="term" value="F:GTPase regulator activity"/>
    <property type="evidence" value="ECO:0007669"/>
    <property type="project" value="TreeGrafter"/>
</dbReference>
<feature type="region of interest" description="Disordered" evidence="1">
    <location>
        <begin position="458"/>
        <end position="541"/>
    </location>
</feature>
<name>A0A3E2HP33_SCYLI</name>
<dbReference type="InterPro" id="IPR008812">
    <property type="entry name" value="Ran_GTP-bd-rel"/>
</dbReference>
<evidence type="ECO:0000313" key="2">
    <source>
        <dbReference type="EMBL" id="RFU35126.1"/>
    </source>
</evidence>
<evidence type="ECO:0008006" key="4">
    <source>
        <dbReference type="Google" id="ProtNLM"/>
    </source>
</evidence>
<feature type="region of interest" description="Disordered" evidence="1">
    <location>
        <begin position="372"/>
        <end position="417"/>
    </location>
</feature>
<feature type="region of interest" description="Disordered" evidence="1">
    <location>
        <begin position="606"/>
        <end position="744"/>
    </location>
</feature>